<evidence type="ECO:0000256" key="8">
    <source>
        <dbReference type="ARBA" id="ARBA00022833"/>
    </source>
</evidence>
<keyword evidence="8 12" id="KW-0862">Zinc</keyword>
<feature type="binding site" evidence="13">
    <location>
        <position position="274"/>
    </location>
    <ligand>
        <name>Zn(2+)</name>
        <dbReference type="ChEBI" id="CHEBI:29105"/>
        <label>1</label>
    </ligand>
</feature>
<feature type="domain" description="Chromo" evidence="14">
    <location>
        <begin position="70"/>
        <end position="131"/>
    </location>
</feature>
<dbReference type="CDD" id="cd00024">
    <property type="entry name" value="CD_CSD"/>
    <property type="match status" value="1"/>
</dbReference>
<dbReference type="Pfam" id="PF05033">
    <property type="entry name" value="Pre-SET"/>
    <property type="match status" value="1"/>
</dbReference>
<dbReference type="GO" id="GO:0005634">
    <property type="term" value="C:nucleus"/>
    <property type="evidence" value="ECO:0007669"/>
    <property type="project" value="UniProtKB-SubCell"/>
</dbReference>
<feature type="binding site" evidence="13">
    <location>
        <position position="305"/>
    </location>
    <ligand>
        <name>Zn(2+)</name>
        <dbReference type="ChEBI" id="CHEBI:29105"/>
        <label>3</label>
    </ligand>
</feature>
<feature type="binding site" evidence="13">
    <location>
        <position position="264"/>
    </location>
    <ligand>
        <name>Zn(2+)</name>
        <dbReference type="ChEBI" id="CHEBI:29105"/>
        <label>1</label>
    </ligand>
</feature>
<evidence type="ECO:0000256" key="11">
    <source>
        <dbReference type="ARBA" id="ARBA00023328"/>
    </source>
</evidence>
<dbReference type="GO" id="GO:0140949">
    <property type="term" value="F:histone H3K9 trimethyltransferase activity"/>
    <property type="evidence" value="ECO:0007669"/>
    <property type="project" value="UniProtKB-EC"/>
</dbReference>
<dbReference type="SMART" id="SM00468">
    <property type="entry name" value="PreSET"/>
    <property type="match status" value="1"/>
</dbReference>
<evidence type="ECO:0000256" key="2">
    <source>
        <dbReference type="ARBA" id="ARBA00004584"/>
    </source>
</evidence>
<evidence type="ECO:0000256" key="6">
    <source>
        <dbReference type="ARBA" id="ARBA00022691"/>
    </source>
</evidence>
<dbReference type="SMART" id="SM00317">
    <property type="entry name" value="SET"/>
    <property type="match status" value="1"/>
</dbReference>
<feature type="binding site" evidence="13">
    <location>
        <position position="409"/>
    </location>
    <ligand>
        <name>Zn(2+)</name>
        <dbReference type="ChEBI" id="CHEBI:29105"/>
        <label>4</label>
    </ligand>
</feature>
<dbReference type="PIRSF" id="PIRSF009343">
    <property type="entry name" value="SUV39_SET"/>
    <property type="match status" value="1"/>
</dbReference>
<dbReference type="PANTHER" id="PTHR46223:SF4">
    <property type="entry name" value="HISTONE-LYSINE N-METHYLTRANSFERASE-RELATED"/>
    <property type="match status" value="1"/>
</dbReference>
<dbReference type="InterPro" id="IPR023780">
    <property type="entry name" value="Chromo_domain"/>
</dbReference>
<reference evidence="18 19" key="1">
    <citation type="submission" date="2017-06" db="EMBL/GenBank/DDBJ databases">
        <title>A platform for efficient transgenesis in Macrostomum lignano, a flatworm model organism for stem cell research.</title>
        <authorList>
            <person name="Berezikov E."/>
        </authorList>
    </citation>
    <scope>NUCLEOTIDE SEQUENCE [LARGE SCALE GENOMIC DNA]</scope>
    <source>
        <strain evidence="18">DV1</strain>
        <tissue evidence="18">Whole organism</tissue>
    </source>
</reference>
<comment type="similarity">
    <text evidence="12">Belongs to the class V-like SAM-binding methyltransferase superfamily. Histone-lysine methyltransferase family. Suvar3-9 subfamily.</text>
</comment>
<evidence type="ECO:0000256" key="4">
    <source>
        <dbReference type="ARBA" id="ARBA00022603"/>
    </source>
</evidence>
<evidence type="ECO:0000256" key="9">
    <source>
        <dbReference type="ARBA" id="ARBA00022853"/>
    </source>
</evidence>
<evidence type="ECO:0000256" key="5">
    <source>
        <dbReference type="ARBA" id="ARBA00022679"/>
    </source>
</evidence>
<keyword evidence="9 12" id="KW-0156">Chromatin regulator</keyword>
<dbReference type="GO" id="GO:0032259">
    <property type="term" value="P:methylation"/>
    <property type="evidence" value="ECO:0007669"/>
    <property type="project" value="UniProtKB-KW"/>
</dbReference>
<evidence type="ECO:0000313" key="18">
    <source>
        <dbReference type="EMBL" id="PAA46788.1"/>
    </source>
</evidence>
<dbReference type="InterPro" id="IPR007728">
    <property type="entry name" value="Pre-SET_dom"/>
</dbReference>
<dbReference type="GO" id="GO:0000775">
    <property type="term" value="C:chromosome, centromeric region"/>
    <property type="evidence" value="ECO:0007669"/>
    <property type="project" value="UniProtKB-SubCell"/>
</dbReference>
<protein>
    <recommendedName>
        <fullName evidence="12">Histone-lysine N-methyltransferase</fullName>
        <ecNumber evidence="12">2.1.1.355</ecNumber>
    </recommendedName>
</protein>
<feature type="binding site" evidence="13">
    <location>
        <position position="315"/>
    </location>
    <ligand>
        <name>Zn(2+)</name>
        <dbReference type="ChEBI" id="CHEBI:29105"/>
        <label>3</label>
    </ligand>
</feature>
<comment type="caution">
    <text evidence="18">The sequence shown here is derived from an EMBL/GenBank/DDBJ whole genome shotgun (WGS) entry which is preliminary data.</text>
</comment>
<dbReference type="PROSITE" id="PS00598">
    <property type="entry name" value="CHROMO_1"/>
    <property type="match status" value="1"/>
</dbReference>
<evidence type="ECO:0000256" key="10">
    <source>
        <dbReference type="ARBA" id="ARBA00023242"/>
    </source>
</evidence>
<evidence type="ECO:0000259" key="15">
    <source>
        <dbReference type="PROSITE" id="PS50280"/>
    </source>
</evidence>
<comment type="catalytic activity">
    <reaction evidence="12">
        <text>L-lysyl(9)-[histone H3] + 3 S-adenosyl-L-methionine = N(6),N(6),N(6)-trimethyl-L-lysyl(9)-[histone H3] + 3 S-adenosyl-L-homocysteine + 3 H(+)</text>
        <dbReference type="Rhea" id="RHEA:60276"/>
        <dbReference type="Rhea" id="RHEA-COMP:15538"/>
        <dbReference type="Rhea" id="RHEA-COMP:15546"/>
        <dbReference type="ChEBI" id="CHEBI:15378"/>
        <dbReference type="ChEBI" id="CHEBI:29969"/>
        <dbReference type="ChEBI" id="CHEBI:57856"/>
        <dbReference type="ChEBI" id="CHEBI:59789"/>
        <dbReference type="ChEBI" id="CHEBI:61961"/>
        <dbReference type="EC" id="2.1.1.355"/>
    </reaction>
</comment>
<evidence type="ECO:0000259" key="17">
    <source>
        <dbReference type="PROSITE" id="PS50868"/>
    </source>
</evidence>
<gene>
    <name evidence="18" type="ORF">BOX15_Mlig032093g3</name>
</gene>
<organism evidence="18 19">
    <name type="scientific">Macrostomum lignano</name>
    <dbReference type="NCBI Taxonomy" id="282301"/>
    <lineage>
        <taxon>Eukaryota</taxon>
        <taxon>Metazoa</taxon>
        <taxon>Spiralia</taxon>
        <taxon>Lophotrochozoa</taxon>
        <taxon>Platyhelminthes</taxon>
        <taxon>Rhabditophora</taxon>
        <taxon>Macrostomorpha</taxon>
        <taxon>Macrostomida</taxon>
        <taxon>Macrostomidae</taxon>
        <taxon>Macrostomum</taxon>
    </lineage>
</organism>
<keyword evidence="6 12" id="KW-0949">S-adenosyl-L-methionine</keyword>
<dbReference type="OrthoDB" id="308383at2759"/>
<dbReference type="PROSITE" id="PS50867">
    <property type="entry name" value="PRE_SET"/>
    <property type="match status" value="1"/>
</dbReference>
<keyword evidence="10 12" id="KW-0539">Nucleus</keyword>
<dbReference type="EC" id="2.1.1.355" evidence="12"/>
<keyword evidence="11" id="KW-0137">Centromere</keyword>
<dbReference type="InterPro" id="IPR000953">
    <property type="entry name" value="Chromo/chromo_shadow_dom"/>
</dbReference>
<feature type="domain" description="SET" evidence="15">
    <location>
        <begin position="326"/>
        <end position="449"/>
    </location>
</feature>
<dbReference type="InterPro" id="IPR011381">
    <property type="entry name" value="H3-K9_MeTrfase_SUV39H1/2-like"/>
</dbReference>
<dbReference type="InterPro" id="IPR046341">
    <property type="entry name" value="SET_dom_sf"/>
</dbReference>
<evidence type="ECO:0000256" key="12">
    <source>
        <dbReference type="PIRNR" id="PIRNR009343"/>
    </source>
</evidence>
<dbReference type="InterPro" id="IPR023779">
    <property type="entry name" value="Chromodomain_CS"/>
</dbReference>
<name>A0A267DBX9_9PLAT</name>
<keyword evidence="4 12" id="KW-0489">Methyltransferase</keyword>
<evidence type="ECO:0000259" key="16">
    <source>
        <dbReference type="PROSITE" id="PS50867"/>
    </source>
</evidence>
<feature type="binding site" evidence="13">
    <location>
        <position position="305"/>
    </location>
    <ligand>
        <name>Zn(2+)</name>
        <dbReference type="ChEBI" id="CHEBI:29105"/>
        <label>2</label>
    </ligand>
</feature>
<evidence type="ECO:0000256" key="1">
    <source>
        <dbReference type="ARBA" id="ARBA00004123"/>
    </source>
</evidence>
<dbReference type="STRING" id="282301.A0A267DBX9"/>
<dbReference type="PROSITE" id="PS50868">
    <property type="entry name" value="POST_SET"/>
    <property type="match status" value="1"/>
</dbReference>
<comment type="subcellular location">
    <subcellularLocation>
        <location evidence="2">Chromosome</location>
        <location evidence="2">Centromere</location>
    </subcellularLocation>
    <subcellularLocation>
        <location evidence="1 12">Nucleus</location>
    </subcellularLocation>
</comment>
<feature type="binding site" evidence="13">
    <location>
        <position position="262"/>
    </location>
    <ligand>
        <name>Zn(2+)</name>
        <dbReference type="ChEBI" id="CHEBI:29105"/>
        <label>2</label>
    </ligand>
</feature>
<feature type="binding site" evidence="13">
    <location>
        <position position="267"/>
    </location>
    <ligand>
        <name>Zn(2+)</name>
        <dbReference type="ChEBI" id="CHEBI:29105"/>
        <label>1</label>
    </ligand>
</feature>
<dbReference type="GO" id="GO:0008270">
    <property type="term" value="F:zinc ion binding"/>
    <property type="evidence" value="ECO:0007669"/>
    <property type="project" value="UniProtKB-UniRule"/>
</dbReference>
<dbReference type="Gene3D" id="2.170.270.10">
    <property type="entry name" value="SET domain"/>
    <property type="match status" value="1"/>
</dbReference>
<feature type="binding site" evidence="13">
    <location>
        <position position="267"/>
    </location>
    <ligand>
        <name>Zn(2+)</name>
        <dbReference type="ChEBI" id="CHEBI:29105"/>
        <label>3</label>
    </ligand>
</feature>
<dbReference type="Gene3D" id="2.40.50.40">
    <property type="match status" value="1"/>
</dbReference>
<feature type="binding site" evidence="13">
    <location>
        <position position="262"/>
    </location>
    <ligand>
        <name>Zn(2+)</name>
        <dbReference type="ChEBI" id="CHEBI:29105"/>
        <label>1</label>
    </ligand>
</feature>
<evidence type="ECO:0000313" key="19">
    <source>
        <dbReference type="Proteomes" id="UP000215902"/>
    </source>
</evidence>
<dbReference type="PANTHER" id="PTHR46223">
    <property type="entry name" value="HISTONE-LYSINE N-METHYLTRANSFERASE SUV39H"/>
    <property type="match status" value="1"/>
</dbReference>
<keyword evidence="7 12" id="KW-0479">Metal-binding</keyword>
<dbReference type="InterPro" id="IPR001214">
    <property type="entry name" value="SET_dom"/>
</dbReference>
<accession>A0A267DBX9</accession>
<dbReference type="PROSITE" id="PS50013">
    <property type="entry name" value="CHROMO_2"/>
    <property type="match status" value="1"/>
</dbReference>
<dbReference type="InterPro" id="IPR016197">
    <property type="entry name" value="Chromo-like_dom_sf"/>
</dbReference>
<dbReference type="Pfam" id="PF00385">
    <property type="entry name" value="Chromo"/>
    <property type="match status" value="1"/>
</dbReference>
<dbReference type="AlphaFoldDB" id="A0A267DBX9"/>
<dbReference type="CDD" id="cd10542">
    <property type="entry name" value="SET_SUV39H"/>
    <property type="match status" value="1"/>
</dbReference>
<dbReference type="InterPro" id="IPR003616">
    <property type="entry name" value="Post-SET_dom"/>
</dbReference>
<dbReference type="SMART" id="SM00298">
    <property type="entry name" value="CHROMO"/>
    <property type="match status" value="1"/>
</dbReference>
<feature type="binding site" evidence="13">
    <location>
        <position position="311"/>
    </location>
    <ligand>
        <name>Zn(2+)</name>
        <dbReference type="ChEBI" id="CHEBI:29105"/>
        <label>3</label>
    </ligand>
</feature>
<sequence length="515" mass="57845">MKIYPSTVSLINIPPTSILNVLQSNNLKFPNDNVAQFVALHLQKLNSNQALHVISNLITQELVKYEDAEYEVESIEDHDWDEVDQTMRYLIKWRGWPIECATWEPEPDLTNCQELLKEYKNFISGKSRKRRPTAAEVAESSERSKARVLQLLDCINFDDLTPERFEQVLAETLTKRALQSVAKRRILPSQSRMIAGSKRSLGIKIQAELKNWELLLNANEPRAKIVIENKVDLEGPPLAFTYVTKRVPGPGVSIPDDPVLGCTCTDCYEERHSCVASHVHNEGRVPYTRQGRLPNVHASFPIHECNSLCKCGPDCPFRVVQRGRQFGLAIYRTKNRGWGVRTLQRIPRGSFVVEYVGEVVTFEEAERRGLEYDRQAQTYLFDLDLDGEPVYSVDARDYGNIAHFLNHSCSPNLTIRCVYTQCIDKDLPLLALFAAEPIPKGAELTFDYQMSGAISAEQQQQQQQQLGADDASESAAENASVVSSSVGGASSVNGGGLARMRCLCGSANCRRFLFD</sequence>
<feature type="domain" description="Pre-SET" evidence="16">
    <location>
        <begin position="260"/>
        <end position="323"/>
    </location>
</feature>
<keyword evidence="5 12" id="KW-0808">Transferase</keyword>
<feature type="domain" description="Post-SET" evidence="17">
    <location>
        <begin position="498"/>
        <end position="514"/>
    </location>
</feature>
<dbReference type="EMBL" id="NIVC01004702">
    <property type="protein sequence ID" value="PAA46788.1"/>
    <property type="molecule type" value="Genomic_DNA"/>
</dbReference>
<evidence type="ECO:0000256" key="7">
    <source>
        <dbReference type="ARBA" id="ARBA00022723"/>
    </source>
</evidence>
<dbReference type="SUPFAM" id="SSF54160">
    <property type="entry name" value="Chromo domain-like"/>
    <property type="match status" value="1"/>
</dbReference>
<dbReference type="SUPFAM" id="SSF82199">
    <property type="entry name" value="SET domain"/>
    <property type="match status" value="1"/>
</dbReference>
<dbReference type="Pfam" id="PF00856">
    <property type="entry name" value="SET"/>
    <property type="match status" value="1"/>
</dbReference>
<evidence type="ECO:0000256" key="13">
    <source>
        <dbReference type="PIRSR" id="PIRSR009343-2"/>
    </source>
</evidence>
<keyword evidence="19" id="KW-1185">Reference proteome</keyword>
<evidence type="ECO:0000256" key="3">
    <source>
        <dbReference type="ARBA" id="ARBA00022454"/>
    </source>
</evidence>
<dbReference type="InterPro" id="IPR050973">
    <property type="entry name" value="H3K9_Histone-Lys_N-MTase"/>
</dbReference>
<dbReference type="Proteomes" id="UP000215902">
    <property type="component" value="Unassembled WGS sequence"/>
</dbReference>
<feature type="binding site" evidence="13">
    <location>
        <position position="309"/>
    </location>
    <ligand>
        <name>Zn(2+)</name>
        <dbReference type="ChEBI" id="CHEBI:29105"/>
        <label>2</label>
    </ligand>
</feature>
<proteinExistence type="inferred from homology"/>
<keyword evidence="3" id="KW-0158">Chromosome</keyword>
<evidence type="ECO:0000259" key="14">
    <source>
        <dbReference type="PROSITE" id="PS50013"/>
    </source>
</evidence>
<dbReference type="PROSITE" id="PS50280">
    <property type="entry name" value="SET"/>
    <property type="match status" value="1"/>
</dbReference>
<dbReference type="SMART" id="SM00508">
    <property type="entry name" value="PostSET"/>
    <property type="match status" value="1"/>
</dbReference>